<organism evidence="2 3">
    <name type="scientific">Nocardioides humi</name>
    <dbReference type="NCBI Taxonomy" id="449461"/>
    <lineage>
        <taxon>Bacteria</taxon>
        <taxon>Bacillati</taxon>
        <taxon>Actinomycetota</taxon>
        <taxon>Actinomycetes</taxon>
        <taxon>Propionibacteriales</taxon>
        <taxon>Nocardioidaceae</taxon>
        <taxon>Nocardioides</taxon>
    </lineage>
</organism>
<evidence type="ECO:0000256" key="1">
    <source>
        <dbReference type="SAM" id="Phobius"/>
    </source>
</evidence>
<reference evidence="2 3" key="1">
    <citation type="journal article" date="2019" name="Int. J. Syst. Evol. Microbiol.">
        <title>The Global Catalogue of Microorganisms (GCM) 10K type strain sequencing project: providing services to taxonomists for standard genome sequencing and annotation.</title>
        <authorList>
            <consortium name="The Broad Institute Genomics Platform"/>
            <consortium name="The Broad Institute Genome Sequencing Center for Infectious Disease"/>
            <person name="Wu L."/>
            <person name="Ma J."/>
        </authorList>
    </citation>
    <scope>NUCLEOTIDE SEQUENCE [LARGE SCALE GENOMIC DNA]</scope>
    <source>
        <strain evidence="2 3">JCM 14942</strain>
    </source>
</reference>
<keyword evidence="1" id="KW-0472">Membrane</keyword>
<keyword evidence="1" id="KW-0812">Transmembrane</keyword>
<feature type="transmembrane region" description="Helical" evidence="1">
    <location>
        <begin position="37"/>
        <end position="57"/>
    </location>
</feature>
<accession>A0ABN2A3F8</accession>
<proteinExistence type="predicted"/>
<evidence type="ECO:0000313" key="3">
    <source>
        <dbReference type="Proteomes" id="UP001500842"/>
    </source>
</evidence>
<dbReference type="Proteomes" id="UP001500842">
    <property type="component" value="Unassembled WGS sequence"/>
</dbReference>
<keyword evidence="1" id="KW-1133">Transmembrane helix</keyword>
<protein>
    <recommendedName>
        <fullName evidence="4">FtsX extracellular domain-containing protein</fullName>
    </recommendedName>
</protein>
<name>A0ABN2A3F8_9ACTN</name>
<evidence type="ECO:0008006" key="4">
    <source>
        <dbReference type="Google" id="ProtNLM"/>
    </source>
</evidence>
<dbReference type="RefSeq" id="WP_344111533.1">
    <property type="nucleotide sequence ID" value="NZ_BAAAOR010000009.1"/>
</dbReference>
<sequence>MDEWMEALRGGELRATEEGLARIQGEVRRRRRLRRGAAAGAVAGAAVTVVATLVLGADDAGSRAIATDPNGTAAGGVDADVADCLEEAGVGMPPEELYSRWLGDPPGAPLENAMEDVRRRTRGIEGAGTVDASTTENAVIVHWKEPVPAEVRALEDLPLDHGIRVVVVGVPYSAAELARAGDQVMAAFGEDGLAGRLTFLAQCSNGVGVTLGITPETLGGRAPELERTLSDLAGVRVVVVAQDVVAPPPIGDLDDLGDLPNGGPAGR</sequence>
<gene>
    <name evidence="2" type="ORF">GCM10009788_13380</name>
</gene>
<dbReference type="EMBL" id="BAAAOR010000009">
    <property type="protein sequence ID" value="GAA1510313.1"/>
    <property type="molecule type" value="Genomic_DNA"/>
</dbReference>
<evidence type="ECO:0000313" key="2">
    <source>
        <dbReference type="EMBL" id="GAA1510313.1"/>
    </source>
</evidence>
<keyword evidence="3" id="KW-1185">Reference proteome</keyword>
<comment type="caution">
    <text evidence="2">The sequence shown here is derived from an EMBL/GenBank/DDBJ whole genome shotgun (WGS) entry which is preliminary data.</text>
</comment>